<proteinExistence type="predicted"/>
<keyword evidence="2" id="KW-0812">Transmembrane</keyword>
<feature type="transmembrane region" description="Helical" evidence="2">
    <location>
        <begin position="37"/>
        <end position="55"/>
    </location>
</feature>
<keyword evidence="2" id="KW-0472">Membrane</keyword>
<evidence type="ECO:0000256" key="1">
    <source>
        <dbReference type="SAM" id="MobiDB-lite"/>
    </source>
</evidence>
<protein>
    <submittedName>
        <fullName evidence="3">Uncharacterized protein</fullName>
    </submittedName>
</protein>
<organism evidence="3 4">
    <name type="scientific">Candidatus Ignatzschineria merdigallinarum</name>
    <dbReference type="NCBI Taxonomy" id="2838621"/>
    <lineage>
        <taxon>Bacteria</taxon>
        <taxon>Pseudomonadati</taxon>
        <taxon>Pseudomonadota</taxon>
        <taxon>Gammaproteobacteria</taxon>
        <taxon>Cardiobacteriales</taxon>
        <taxon>Ignatzschineriaceae</taxon>
        <taxon>Ignatzschineria</taxon>
    </lineage>
</organism>
<feature type="compositionally biased region" description="Low complexity" evidence="1">
    <location>
        <begin position="177"/>
        <end position="193"/>
    </location>
</feature>
<evidence type="ECO:0000256" key="2">
    <source>
        <dbReference type="SAM" id="Phobius"/>
    </source>
</evidence>
<reference evidence="3" key="1">
    <citation type="journal article" date="2021" name="PeerJ">
        <title>Extensive microbial diversity within the chicken gut microbiome revealed by metagenomics and culture.</title>
        <authorList>
            <person name="Gilroy R."/>
            <person name="Ravi A."/>
            <person name="Getino M."/>
            <person name="Pursley I."/>
            <person name="Horton D.L."/>
            <person name="Alikhan N.F."/>
            <person name="Baker D."/>
            <person name="Gharbi K."/>
            <person name="Hall N."/>
            <person name="Watson M."/>
            <person name="Adriaenssens E.M."/>
            <person name="Foster-Nyarko E."/>
            <person name="Jarju S."/>
            <person name="Secka A."/>
            <person name="Antonio M."/>
            <person name="Oren A."/>
            <person name="Chaudhuri R.R."/>
            <person name="La Ragione R."/>
            <person name="Hildebrand F."/>
            <person name="Pallen M.J."/>
        </authorList>
    </citation>
    <scope>NUCLEOTIDE SEQUENCE</scope>
    <source>
        <strain evidence="3">CHK160-9182</strain>
    </source>
</reference>
<sequence length="216" mass="24132">MTNEHSQLTKELQHPTSKYDYDGITGTWLLIPAKFHILMLAIAIPVILWMFPFIHLKGNYRYVFADYRYYIAGAVAIFCISSAFLSVVKARQVKNRLRPLSEISRAGVTRSPRNNHKISPATAKHPQINLTQIQKKSSGTQKSVTSKNDQPSKSTVQAQRKQKASSQKSPVAAPNTKAKTASNNSPSKNSAKPQTSTEKVSTPKRKKNPKQMQLDL</sequence>
<gene>
    <name evidence="3" type="ORF">H9889_00245</name>
</gene>
<name>A0A9D1TT18_9GAMM</name>
<evidence type="ECO:0000313" key="3">
    <source>
        <dbReference type="EMBL" id="HIW05748.1"/>
    </source>
</evidence>
<accession>A0A9D1TT18</accession>
<feature type="region of interest" description="Disordered" evidence="1">
    <location>
        <begin position="104"/>
        <end position="216"/>
    </location>
</feature>
<feature type="transmembrane region" description="Helical" evidence="2">
    <location>
        <begin position="67"/>
        <end position="88"/>
    </location>
</feature>
<feature type="compositionally biased region" description="Polar residues" evidence="1">
    <location>
        <begin position="128"/>
        <end position="156"/>
    </location>
</feature>
<dbReference type="Proteomes" id="UP000823934">
    <property type="component" value="Unassembled WGS sequence"/>
</dbReference>
<evidence type="ECO:0000313" key="4">
    <source>
        <dbReference type="Proteomes" id="UP000823934"/>
    </source>
</evidence>
<reference evidence="3" key="2">
    <citation type="submission" date="2021-04" db="EMBL/GenBank/DDBJ databases">
        <authorList>
            <person name="Gilroy R."/>
        </authorList>
    </citation>
    <scope>NUCLEOTIDE SEQUENCE</scope>
    <source>
        <strain evidence="3">CHK160-9182</strain>
    </source>
</reference>
<dbReference type="AlphaFoldDB" id="A0A9D1TT18"/>
<comment type="caution">
    <text evidence="3">The sequence shown here is derived from an EMBL/GenBank/DDBJ whole genome shotgun (WGS) entry which is preliminary data.</text>
</comment>
<dbReference type="EMBL" id="DXHP01000005">
    <property type="protein sequence ID" value="HIW05748.1"/>
    <property type="molecule type" value="Genomic_DNA"/>
</dbReference>
<keyword evidence="2" id="KW-1133">Transmembrane helix</keyword>